<name>A0A512PL80_9LACO</name>
<evidence type="ECO:0000313" key="7">
    <source>
        <dbReference type="EMBL" id="GEP71957.1"/>
    </source>
</evidence>
<keyword evidence="5" id="KW-0653">Protein transport</keyword>
<dbReference type="OrthoDB" id="9801912at2"/>
<dbReference type="Gene3D" id="3.10.105.10">
    <property type="entry name" value="Dipeptide-binding Protein, Domain 3"/>
    <property type="match status" value="1"/>
</dbReference>
<dbReference type="SUPFAM" id="SSF53850">
    <property type="entry name" value="Periplasmic binding protein-like II"/>
    <property type="match status" value="1"/>
</dbReference>
<dbReference type="PIRSF" id="PIRSF002741">
    <property type="entry name" value="MppA"/>
    <property type="match status" value="1"/>
</dbReference>
<accession>A0A512PL80</accession>
<dbReference type="CDD" id="cd08504">
    <property type="entry name" value="PBP2_OppA"/>
    <property type="match status" value="1"/>
</dbReference>
<sequence>MKLQLALTEIVIGLLGLGLAGCSNGTAKETPKVATIMEQADISSLDSSMITDVGALETVNNSQEGLYRMKDSTHVEPGLAEKVVQPTNGGTVYTFKLRKNLKWSNGDPITANDFVYSWRRTVNPTTKAADSYMFLPIKNAKQIENGKLAVNKLGVKALNKTTFQVTLAEPTPYFKYLCALVPFLPQNPKTVQKYGKAYGTTSTKMVYDGPFIVTGWSASKGNWTLKKNSNYWDKQAVKLDQVKFVTTKNAQTALSLYQSGKLDNITLAGQQAAHEKNNKGYLSYPSGETDYIAYNFKTRAMRNLNIRKAISLTINRKALVNDVLKNGAKAPLGLAPEEISKNPKTGKDFATDSEVAQSVGYNPKLAKKYWQKGLTQLGVKKLNLSLVCYDVDSFRNSAEFVQSSAEKNLKGLSISINVQPKVQAITTMQRKTGYDLGFANWIASYPDLNEFFQLLNTNNANNAGNYSNKRYDYYYNKANGVDSRNAEKRYTDFQKAQRIAMNDQAILAVNQGQIARLNNPKLKGVTYAAAQGITLKNAYKVK</sequence>
<evidence type="ECO:0000256" key="2">
    <source>
        <dbReference type="ARBA" id="ARBA00005695"/>
    </source>
</evidence>
<evidence type="ECO:0000256" key="5">
    <source>
        <dbReference type="ARBA" id="ARBA00022856"/>
    </source>
</evidence>
<gene>
    <name evidence="7" type="primary">oppA_1</name>
    <name evidence="7" type="ORF">LRA02_08250</name>
</gene>
<organism evidence="7 8">
    <name type="scientific">Lentilactobacillus rapi</name>
    <dbReference type="NCBI Taxonomy" id="481723"/>
    <lineage>
        <taxon>Bacteria</taxon>
        <taxon>Bacillati</taxon>
        <taxon>Bacillota</taxon>
        <taxon>Bacilli</taxon>
        <taxon>Lactobacillales</taxon>
        <taxon>Lactobacillaceae</taxon>
        <taxon>Lentilactobacillus</taxon>
    </lineage>
</organism>
<dbReference type="PROSITE" id="PS51257">
    <property type="entry name" value="PROKAR_LIPOPROTEIN"/>
    <property type="match status" value="1"/>
</dbReference>
<dbReference type="PANTHER" id="PTHR30290:SF10">
    <property type="entry name" value="PERIPLASMIC OLIGOPEPTIDE-BINDING PROTEIN-RELATED"/>
    <property type="match status" value="1"/>
</dbReference>
<evidence type="ECO:0000313" key="8">
    <source>
        <dbReference type="Proteomes" id="UP000321569"/>
    </source>
</evidence>
<dbReference type="InterPro" id="IPR000914">
    <property type="entry name" value="SBP_5_dom"/>
</dbReference>
<dbReference type="InterPro" id="IPR039424">
    <property type="entry name" value="SBP_5"/>
</dbReference>
<keyword evidence="4" id="KW-0732">Signal</keyword>
<feature type="domain" description="Solute-binding protein family 5" evidence="6">
    <location>
        <begin position="75"/>
        <end position="461"/>
    </location>
</feature>
<comment type="similarity">
    <text evidence="2">Belongs to the bacterial solute-binding protein 5 family.</text>
</comment>
<comment type="subcellular location">
    <subcellularLocation>
        <location evidence="1">Cell envelope</location>
    </subcellularLocation>
</comment>
<evidence type="ECO:0000256" key="4">
    <source>
        <dbReference type="ARBA" id="ARBA00022729"/>
    </source>
</evidence>
<dbReference type="GO" id="GO:0043190">
    <property type="term" value="C:ATP-binding cassette (ABC) transporter complex"/>
    <property type="evidence" value="ECO:0007669"/>
    <property type="project" value="InterPro"/>
</dbReference>
<dbReference type="GO" id="GO:1904680">
    <property type="term" value="F:peptide transmembrane transporter activity"/>
    <property type="evidence" value="ECO:0007669"/>
    <property type="project" value="TreeGrafter"/>
</dbReference>
<dbReference type="InterPro" id="IPR030678">
    <property type="entry name" value="Peptide/Ni-bd"/>
</dbReference>
<keyword evidence="3" id="KW-0813">Transport</keyword>
<reference evidence="7 8" key="1">
    <citation type="submission" date="2019-07" db="EMBL/GenBank/DDBJ databases">
        <title>Whole genome shotgun sequence of Lactobacillus rapi NBRC 109618.</title>
        <authorList>
            <person name="Hosoyama A."/>
            <person name="Uohara A."/>
            <person name="Ohji S."/>
            <person name="Ichikawa N."/>
        </authorList>
    </citation>
    <scope>NUCLEOTIDE SEQUENCE [LARGE SCALE GENOMIC DNA]</scope>
    <source>
        <strain evidence="7 8">NBRC 109618</strain>
    </source>
</reference>
<dbReference type="Gene3D" id="3.90.76.10">
    <property type="entry name" value="Dipeptide-binding Protein, Domain 1"/>
    <property type="match status" value="1"/>
</dbReference>
<evidence type="ECO:0000256" key="3">
    <source>
        <dbReference type="ARBA" id="ARBA00022448"/>
    </source>
</evidence>
<keyword evidence="5" id="KW-0571">Peptide transport</keyword>
<dbReference type="GO" id="GO:0015833">
    <property type="term" value="P:peptide transport"/>
    <property type="evidence" value="ECO:0007669"/>
    <property type="project" value="UniProtKB-KW"/>
</dbReference>
<dbReference type="FunFam" id="3.90.76.10:FF:000001">
    <property type="entry name" value="Oligopeptide ABC transporter substrate-binding protein"/>
    <property type="match status" value="1"/>
</dbReference>
<dbReference type="AlphaFoldDB" id="A0A512PL80"/>
<proteinExistence type="inferred from homology"/>
<dbReference type="Gene3D" id="3.40.190.10">
    <property type="entry name" value="Periplasmic binding protein-like II"/>
    <property type="match status" value="1"/>
</dbReference>
<protein>
    <submittedName>
        <fullName evidence="7">Peptide ABC transporter substrate-binding protein</fullName>
    </submittedName>
</protein>
<dbReference type="GO" id="GO:0042597">
    <property type="term" value="C:periplasmic space"/>
    <property type="evidence" value="ECO:0007669"/>
    <property type="project" value="UniProtKB-ARBA"/>
</dbReference>
<dbReference type="GO" id="GO:0030313">
    <property type="term" value="C:cell envelope"/>
    <property type="evidence" value="ECO:0007669"/>
    <property type="project" value="UniProtKB-SubCell"/>
</dbReference>
<dbReference type="EMBL" id="BKAM01000006">
    <property type="protein sequence ID" value="GEP71957.1"/>
    <property type="molecule type" value="Genomic_DNA"/>
</dbReference>
<dbReference type="RefSeq" id="WP_056981290.1">
    <property type="nucleotide sequence ID" value="NZ_BKAM01000006.1"/>
</dbReference>
<dbReference type="PANTHER" id="PTHR30290">
    <property type="entry name" value="PERIPLASMIC BINDING COMPONENT OF ABC TRANSPORTER"/>
    <property type="match status" value="1"/>
</dbReference>
<dbReference type="Pfam" id="PF00496">
    <property type="entry name" value="SBP_bac_5"/>
    <property type="match status" value="1"/>
</dbReference>
<evidence type="ECO:0000256" key="1">
    <source>
        <dbReference type="ARBA" id="ARBA00004196"/>
    </source>
</evidence>
<dbReference type="STRING" id="1423795.FD12_GL000049"/>
<dbReference type="Proteomes" id="UP000321569">
    <property type="component" value="Unassembled WGS sequence"/>
</dbReference>
<evidence type="ECO:0000259" key="6">
    <source>
        <dbReference type="Pfam" id="PF00496"/>
    </source>
</evidence>
<comment type="caution">
    <text evidence="7">The sequence shown here is derived from an EMBL/GenBank/DDBJ whole genome shotgun (WGS) entry which is preliminary data.</text>
</comment>